<reference evidence="1 2" key="1">
    <citation type="submission" date="2014-12" db="EMBL/GenBank/DDBJ databases">
        <authorList>
            <person name="Cote D."/>
            <person name="Daigle Z."/>
            <person name="Borges K.M."/>
            <person name="Adams S.D."/>
            <person name="Alvey R.M."/>
            <person name="Barekzi N."/>
            <person name="Beal Z.N."/>
            <person name="Briggs L.A."/>
            <person name="Brown T."/>
            <person name="Coomans R.J."/>
            <person name="D'Elia T."/>
            <person name="Doss J.H."/>
            <person name="Ellsworth J.A."/>
            <person name="Ettinger W.F."/>
            <person name="Fox D.J."/>
            <person name="Gauthier D.T."/>
            <person name="Andriolo J.M."/>
            <person name="Grubb S."/>
            <person name="Gugssa A.H."/>
            <person name="Hauser C.R."/>
            <person name="Hull A.K."/>
            <person name="Jackson N."/>
            <person name="Kart M.U."/>
            <person name="Korey C.A."/>
            <person name="Makemson J."/>
            <person name="McKinney A.L."/>
            <person name="Nelson P.R."/>
            <person name="Newman R.H."/>
            <person name="Powell G."/>
            <person name="Rodriguez-Lanetty M."/>
            <person name="Royer D."/>
            <person name="Sabila M.H."/>
            <person name="Sadana R."/>
            <person name="Saha S."/>
            <person name="Sangster N."/>
            <person name="Slowan-Pomeroy T."/>
            <person name="Urbinati C.R."/>
            <person name="Ward R.E."/>
            <person name="Warner M."/>
            <person name="Williamson B."/>
            <person name="Biederman B."/>
            <person name="Cresawn S.G."/>
            <person name="Bowman C.A."/>
            <person name="Russell D.A."/>
            <person name="Pope W.H."/>
            <person name="Jacobs-Sera D."/>
            <person name="Hendrix R.W."/>
            <person name="Hatfull G.H."/>
        </authorList>
    </citation>
    <scope>NUCLEOTIDE SEQUENCE [LARGE SCALE GENOMIC DNA]</scope>
</reference>
<evidence type="ECO:0000313" key="1">
    <source>
        <dbReference type="EMBL" id="AJD82458.1"/>
    </source>
</evidence>
<organism evidence="1 2">
    <name type="scientific">Mycobacterium phage Sheen</name>
    <dbReference type="NCBI Taxonomy" id="1589274"/>
    <lineage>
        <taxon>Viruses</taxon>
        <taxon>Duplodnaviria</taxon>
        <taxon>Heunggongvirae</taxon>
        <taxon>Uroviricota</taxon>
        <taxon>Caudoviricetes</taxon>
        <taxon>Sheenvirus</taxon>
        <taxon>Sheenvirus Sheen</taxon>
    </lineage>
</organism>
<dbReference type="RefSeq" id="YP_009209077.1">
    <property type="nucleotide sequence ID" value="NC_028914.1"/>
</dbReference>
<accession>A0A0B5A0W2</accession>
<dbReference type="Proteomes" id="UP000031723">
    <property type="component" value="Segment"/>
</dbReference>
<keyword evidence="2" id="KW-1185">Reference proteome</keyword>
<evidence type="ECO:0000313" key="2">
    <source>
        <dbReference type="Proteomes" id="UP000031723"/>
    </source>
</evidence>
<gene>
    <name evidence="1" type="primary">40</name>
    <name evidence="1" type="ORF">SHEEN_40</name>
</gene>
<dbReference type="KEGG" id="vg:26635419"/>
<sequence length="58" mass="6614">MKISELIVKLVALKADHGDVEVYTEDGCGCCMGSREPNPEFHEEDRYYGYQYRNGIAL</sequence>
<dbReference type="OrthoDB" id="38571at10239"/>
<name>A0A0B5A0W2_9CAUD</name>
<proteinExistence type="predicted"/>
<dbReference type="EMBL" id="KP273225">
    <property type="protein sequence ID" value="AJD82458.1"/>
    <property type="molecule type" value="Genomic_DNA"/>
</dbReference>
<dbReference type="GeneID" id="26635419"/>
<protein>
    <submittedName>
        <fullName evidence="1">Uncharacterized protein</fullName>
    </submittedName>
</protein>